<feature type="transmembrane region" description="Helical" evidence="5">
    <location>
        <begin position="95"/>
        <end position="112"/>
    </location>
</feature>
<evidence type="ECO:0008006" key="8">
    <source>
        <dbReference type="Google" id="ProtNLM"/>
    </source>
</evidence>
<feature type="transmembrane region" description="Helical" evidence="5">
    <location>
        <begin position="189"/>
        <end position="210"/>
    </location>
</feature>
<dbReference type="PANTHER" id="PTHR12714:SF9">
    <property type="entry name" value="PROTEIN-S-ISOPRENYLCYSTEINE O-METHYLTRANSFERASE"/>
    <property type="match status" value="1"/>
</dbReference>
<feature type="transmembrane region" description="Helical" evidence="5">
    <location>
        <begin position="12"/>
        <end position="28"/>
    </location>
</feature>
<evidence type="ECO:0000256" key="1">
    <source>
        <dbReference type="ARBA" id="ARBA00004127"/>
    </source>
</evidence>
<reference evidence="6 7" key="1">
    <citation type="submission" date="2017-09" db="EMBL/GenBank/DDBJ databases">
        <title>Depth-based differentiation of microbial function through sediment-hosted aquifers and enrichment of novel symbionts in the deep terrestrial subsurface.</title>
        <authorList>
            <person name="Probst A.J."/>
            <person name="Ladd B."/>
            <person name="Jarett J.K."/>
            <person name="Geller-Mcgrath D.E."/>
            <person name="Sieber C.M."/>
            <person name="Emerson J.B."/>
            <person name="Anantharaman K."/>
            <person name="Thomas B.C."/>
            <person name="Malmstrom R."/>
            <person name="Stieglmeier M."/>
            <person name="Klingl A."/>
            <person name="Woyke T."/>
            <person name="Ryan C.M."/>
            <person name="Banfield J.F."/>
        </authorList>
    </citation>
    <scope>NUCLEOTIDE SEQUENCE [LARGE SCALE GENOMIC DNA]</scope>
    <source>
        <strain evidence="6">CG07_land_8_20_14_0_80_42_15</strain>
    </source>
</reference>
<keyword evidence="2 5" id="KW-0812">Transmembrane</keyword>
<dbReference type="Pfam" id="PF04191">
    <property type="entry name" value="PEMT"/>
    <property type="match status" value="1"/>
</dbReference>
<evidence type="ECO:0000256" key="2">
    <source>
        <dbReference type="ARBA" id="ARBA00022692"/>
    </source>
</evidence>
<keyword evidence="4 5" id="KW-0472">Membrane</keyword>
<sequence>MNIKNRFKRWFRLRFAVTYPFIVFLAFFCNSDSRSVINAIWLIIAGFFIRIWANGYAIKLEKLTTSGPYAFVRHPLYLGTMLIICGFIVMLRAYYVGILFIAIIVAVYYRTIKNEEGMLEKKFKDLYIDYRKRVPAIVPTIFPYRLGEKWSFSLRRLIKSKEYKPFIWVVIIIIAFHLKYTLIIKHEKIGAKALALIIVALSLGLLDLFGELMKLIYKKKAKQ</sequence>
<dbReference type="EMBL" id="PEWV01000053">
    <property type="protein sequence ID" value="PIU41498.1"/>
    <property type="molecule type" value="Genomic_DNA"/>
</dbReference>
<accession>A0A2J0KSI7</accession>
<name>A0A2J0KSI7_9BACT</name>
<keyword evidence="3 5" id="KW-1133">Transmembrane helix</keyword>
<organism evidence="6 7">
    <name type="scientific">Candidatus Aquitaenariimonas noxiae</name>
    <dbReference type="NCBI Taxonomy" id="1974741"/>
    <lineage>
        <taxon>Bacteria</taxon>
        <taxon>Pseudomonadati</taxon>
        <taxon>Candidatus Omnitrophota</taxon>
        <taxon>Candidatus Aquitaenariimonas</taxon>
    </lineage>
</organism>
<comment type="subcellular location">
    <subcellularLocation>
        <location evidence="1">Endomembrane system</location>
        <topology evidence="1">Multi-pass membrane protein</topology>
    </subcellularLocation>
</comment>
<dbReference type="InterPro" id="IPR007318">
    <property type="entry name" value="Phopholipid_MeTrfase"/>
</dbReference>
<dbReference type="PANTHER" id="PTHR12714">
    <property type="entry name" value="PROTEIN-S ISOPRENYLCYSTEINE O-METHYLTRANSFERASE"/>
    <property type="match status" value="1"/>
</dbReference>
<dbReference type="Proteomes" id="UP000230052">
    <property type="component" value="Unassembled WGS sequence"/>
</dbReference>
<evidence type="ECO:0000256" key="5">
    <source>
        <dbReference type="SAM" id="Phobius"/>
    </source>
</evidence>
<evidence type="ECO:0000313" key="7">
    <source>
        <dbReference type="Proteomes" id="UP000230052"/>
    </source>
</evidence>
<dbReference type="GO" id="GO:0012505">
    <property type="term" value="C:endomembrane system"/>
    <property type="evidence" value="ECO:0007669"/>
    <property type="project" value="UniProtKB-SubCell"/>
</dbReference>
<dbReference type="GO" id="GO:0016740">
    <property type="term" value="F:transferase activity"/>
    <property type="evidence" value="ECO:0007669"/>
    <property type="project" value="UniProtKB-ARBA"/>
</dbReference>
<evidence type="ECO:0000313" key="6">
    <source>
        <dbReference type="EMBL" id="PIU41498.1"/>
    </source>
</evidence>
<dbReference type="AlphaFoldDB" id="A0A2J0KSI7"/>
<evidence type="ECO:0000256" key="4">
    <source>
        <dbReference type="ARBA" id="ARBA00023136"/>
    </source>
</evidence>
<comment type="caution">
    <text evidence="6">The sequence shown here is derived from an EMBL/GenBank/DDBJ whole genome shotgun (WGS) entry which is preliminary data.</text>
</comment>
<feature type="transmembrane region" description="Helical" evidence="5">
    <location>
        <begin position="165"/>
        <end position="183"/>
    </location>
</feature>
<proteinExistence type="predicted"/>
<evidence type="ECO:0000256" key="3">
    <source>
        <dbReference type="ARBA" id="ARBA00022989"/>
    </source>
</evidence>
<protein>
    <recommendedName>
        <fullName evidence="8">Isoprenylcysteine carboxylmethyltransferase family protein</fullName>
    </recommendedName>
</protein>
<gene>
    <name evidence="6" type="ORF">COS99_05170</name>
</gene>
<feature type="transmembrane region" description="Helical" evidence="5">
    <location>
        <begin position="40"/>
        <end position="58"/>
    </location>
</feature>
<dbReference type="Gene3D" id="1.20.120.1630">
    <property type="match status" value="1"/>
</dbReference>